<name>A0A0R3QFL1_9BILA</name>
<reference evidence="1 2" key="2">
    <citation type="submission" date="2018-11" db="EMBL/GenBank/DDBJ databases">
        <authorList>
            <consortium name="Pathogen Informatics"/>
        </authorList>
    </citation>
    <scope>NUCLEOTIDE SEQUENCE [LARGE SCALE GENOMIC DNA]</scope>
</reference>
<keyword evidence="2" id="KW-1185">Reference proteome</keyword>
<dbReference type="WBParaSite" id="BTMF_0000515701-mRNA-1">
    <property type="protein sequence ID" value="BTMF_0000515701-mRNA-1"/>
    <property type="gene ID" value="BTMF_0000515701"/>
</dbReference>
<evidence type="ECO:0000313" key="2">
    <source>
        <dbReference type="Proteomes" id="UP000280834"/>
    </source>
</evidence>
<dbReference type="EMBL" id="UZAG01004399">
    <property type="protein sequence ID" value="VDO16771.1"/>
    <property type="molecule type" value="Genomic_DNA"/>
</dbReference>
<evidence type="ECO:0000313" key="3">
    <source>
        <dbReference type="WBParaSite" id="BTMF_0000515701-mRNA-1"/>
    </source>
</evidence>
<evidence type="ECO:0000313" key="1">
    <source>
        <dbReference type="EMBL" id="VDO16771.1"/>
    </source>
</evidence>
<proteinExistence type="predicted"/>
<gene>
    <name evidence="1" type="ORF">BTMF_LOCUS4442</name>
</gene>
<dbReference type="Proteomes" id="UP000280834">
    <property type="component" value="Unassembled WGS sequence"/>
</dbReference>
<accession>A0A0R3QFL1</accession>
<protein>
    <submittedName>
        <fullName evidence="3">Transposase</fullName>
    </submittedName>
</protein>
<dbReference type="AlphaFoldDB" id="A0A0R3QFL1"/>
<sequence length="56" mass="6393">MKIIGETYGHPYVLFSNKKTKQSVLKVDSILEYRVVPKCRDGARLFTSNDVTFGKN</sequence>
<reference evidence="3" key="1">
    <citation type="submission" date="2017-02" db="UniProtKB">
        <authorList>
            <consortium name="WormBaseParasite"/>
        </authorList>
    </citation>
    <scope>IDENTIFICATION</scope>
</reference>
<organism evidence="3">
    <name type="scientific">Brugia timori</name>
    <dbReference type="NCBI Taxonomy" id="42155"/>
    <lineage>
        <taxon>Eukaryota</taxon>
        <taxon>Metazoa</taxon>
        <taxon>Ecdysozoa</taxon>
        <taxon>Nematoda</taxon>
        <taxon>Chromadorea</taxon>
        <taxon>Rhabditida</taxon>
        <taxon>Spirurina</taxon>
        <taxon>Spiruromorpha</taxon>
        <taxon>Filarioidea</taxon>
        <taxon>Onchocercidae</taxon>
        <taxon>Brugia</taxon>
    </lineage>
</organism>